<evidence type="ECO:0000313" key="2">
    <source>
        <dbReference type="Proteomes" id="UP000093514"/>
    </source>
</evidence>
<accession>A0A1C0AB18</accession>
<sequence>MKFYSYNPYYYVDTKSYIRGVKKLTRKNRGQIMKGIQFRPNEKRTQGEYTTEEPLEIELLKRLEQSTDEISLKPYDKEEYDKWKEQQIKEHHDKVNRTTEEDKFWDKFIGQLKM</sequence>
<organism evidence="1 2">
    <name type="scientific">Orenia metallireducens</name>
    <dbReference type="NCBI Taxonomy" id="1413210"/>
    <lineage>
        <taxon>Bacteria</taxon>
        <taxon>Bacillati</taxon>
        <taxon>Bacillota</taxon>
        <taxon>Clostridia</taxon>
        <taxon>Halanaerobiales</taxon>
        <taxon>Halobacteroidaceae</taxon>
        <taxon>Orenia</taxon>
    </lineage>
</organism>
<keyword evidence="2" id="KW-1185">Reference proteome</keyword>
<name>A0A1C0AB18_9FIRM</name>
<proteinExistence type="predicted"/>
<comment type="caution">
    <text evidence="1">The sequence shown here is derived from an EMBL/GenBank/DDBJ whole genome shotgun (WGS) entry which is preliminary data.</text>
</comment>
<protein>
    <submittedName>
        <fullName evidence="1">Uncharacterized protein</fullName>
    </submittedName>
</protein>
<reference evidence="1 2" key="2">
    <citation type="submission" date="2016-08" db="EMBL/GenBank/DDBJ databases">
        <title>Orenia metallireducens sp. nov. strain Z6, a Novel Metal-reducing Firmicute from the Deep Subsurface.</title>
        <authorList>
            <person name="Maxim B.I."/>
            <person name="Kenneth K."/>
            <person name="Flynn T.M."/>
            <person name="Oloughlin E.J."/>
            <person name="Locke R.A."/>
            <person name="Weber J.R."/>
            <person name="Egan S.M."/>
            <person name="Mackie R.I."/>
            <person name="Cann I.K."/>
        </authorList>
    </citation>
    <scope>NUCLEOTIDE SEQUENCE [LARGE SCALE GENOMIC DNA]</scope>
    <source>
        <strain evidence="1 2">Z6</strain>
    </source>
</reference>
<reference evidence="2" key="1">
    <citation type="submission" date="2016-07" db="EMBL/GenBank/DDBJ databases">
        <authorList>
            <person name="Florea S."/>
            <person name="Webb J.S."/>
            <person name="Jaromczyk J."/>
            <person name="Schardl C.L."/>
        </authorList>
    </citation>
    <scope>NUCLEOTIDE SEQUENCE [LARGE SCALE GENOMIC DNA]</scope>
    <source>
        <strain evidence="2">Z6</strain>
    </source>
</reference>
<gene>
    <name evidence="1" type="ORF">U472_03245</name>
</gene>
<dbReference type="EMBL" id="LWDV01000007">
    <property type="protein sequence ID" value="OCL27583.1"/>
    <property type="molecule type" value="Genomic_DNA"/>
</dbReference>
<dbReference type="AlphaFoldDB" id="A0A1C0AB18"/>
<evidence type="ECO:0000313" key="1">
    <source>
        <dbReference type="EMBL" id="OCL27583.1"/>
    </source>
</evidence>
<dbReference type="Proteomes" id="UP000093514">
    <property type="component" value="Unassembled WGS sequence"/>
</dbReference>